<dbReference type="Proteomes" id="UP000321532">
    <property type="component" value="Unassembled WGS sequence"/>
</dbReference>
<dbReference type="SUPFAM" id="SSF51556">
    <property type="entry name" value="Metallo-dependent hydrolases"/>
    <property type="match status" value="1"/>
</dbReference>
<dbReference type="Gene3D" id="3.20.20.140">
    <property type="entry name" value="Metal-dependent hydrolases"/>
    <property type="match status" value="1"/>
</dbReference>
<dbReference type="InterPro" id="IPR032466">
    <property type="entry name" value="Metal_Hydrolase"/>
</dbReference>
<dbReference type="RefSeq" id="WP_146896147.1">
    <property type="nucleotide sequence ID" value="NZ_BJYS01000007.1"/>
</dbReference>
<feature type="binding site" evidence="4">
    <location>
        <position position="133"/>
    </location>
    <ligand>
        <name>a divalent metal cation</name>
        <dbReference type="ChEBI" id="CHEBI:60240"/>
        <label>2</label>
    </ligand>
</feature>
<dbReference type="GO" id="GO:0005829">
    <property type="term" value="C:cytosol"/>
    <property type="evidence" value="ECO:0007669"/>
    <property type="project" value="TreeGrafter"/>
</dbReference>
<dbReference type="GO" id="GO:0004536">
    <property type="term" value="F:DNA nuclease activity"/>
    <property type="evidence" value="ECO:0007669"/>
    <property type="project" value="InterPro"/>
</dbReference>
<dbReference type="PANTHER" id="PTHR46124">
    <property type="entry name" value="D-AMINOACYL-TRNA DEACYLASE"/>
    <property type="match status" value="1"/>
</dbReference>
<dbReference type="PANTHER" id="PTHR46124:SF4">
    <property type="entry name" value="HYDROLASE TATD"/>
    <property type="match status" value="1"/>
</dbReference>
<gene>
    <name evidence="5" type="primary">tatD</name>
    <name evidence="5" type="ORF">AAE02nite_12760</name>
</gene>
<keyword evidence="2 4" id="KW-0479">Metal-binding</keyword>
<dbReference type="GO" id="GO:0016788">
    <property type="term" value="F:hydrolase activity, acting on ester bonds"/>
    <property type="evidence" value="ECO:0007669"/>
    <property type="project" value="InterPro"/>
</dbReference>
<dbReference type="InterPro" id="IPR001130">
    <property type="entry name" value="TatD-like"/>
</dbReference>
<keyword evidence="6" id="KW-1185">Reference proteome</keyword>
<accession>A0A512AV77</accession>
<dbReference type="PIRSF" id="PIRSF005902">
    <property type="entry name" value="DNase_TatD"/>
    <property type="match status" value="1"/>
</dbReference>
<evidence type="ECO:0000313" key="5">
    <source>
        <dbReference type="EMBL" id="GEO03612.1"/>
    </source>
</evidence>
<dbReference type="FunFam" id="3.20.20.140:FF:000005">
    <property type="entry name" value="TatD family hydrolase"/>
    <property type="match status" value="1"/>
</dbReference>
<dbReference type="GO" id="GO:0046872">
    <property type="term" value="F:metal ion binding"/>
    <property type="evidence" value="ECO:0007669"/>
    <property type="project" value="UniProtKB-KW"/>
</dbReference>
<organism evidence="5 6">
    <name type="scientific">Adhaeribacter aerolatus</name>
    <dbReference type="NCBI Taxonomy" id="670289"/>
    <lineage>
        <taxon>Bacteria</taxon>
        <taxon>Pseudomonadati</taxon>
        <taxon>Bacteroidota</taxon>
        <taxon>Cytophagia</taxon>
        <taxon>Cytophagales</taxon>
        <taxon>Hymenobacteraceae</taxon>
        <taxon>Adhaeribacter</taxon>
    </lineage>
</organism>
<evidence type="ECO:0000256" key="1">
    <source>
        <dbReference type="ARBA" id="ARBA00009275"/>
    </source>
</evidence>
<evidence type="ECO:0000256" key="4">
    <source>
        <dbReference type="PIRSR" id="PIRSR005902-1"/>
    </source>
</evidence>
<evidence type="ECO:0000256" key="3">
    <source>
        <dbReference type="ARBA" id="ARBA00022801"/>
    </source>
</evidence>
<evidence type="ECO:0000313" key="6">
    <source>
        <dbReference type="Proteomes" id="UP000321532"/>
    </source>
</evidence>
<reference evidence="5 6" key="1">
    <citation type="submission" date="2019-07" db="EMBL/GenBank/DDBJ databases">
        <title>Whole genome shotgun sequence of Adhaeribacter aerolatus NBRC 106133.</title>
        <authorList>
            <person name="Hosoyama A."/>
            <person name="Uohara A."/>
            <person name="Ohji S."/>
            <person name="Ichikawa N."/>
        </authorList>
    </citation>
    <scope>NUCLEOTIDE SEQUENCE [LARGE SCALE GENOMIC DNA]</scope>
    <source>
        <strain evidence="5 6">NBRC 106133</strain>
    </source>
</reference>
<protein>
    <submittedName>
        <fullName evidence="5">TatD family hydrolase</fullName>
    </submittedName>
</protein>
<evidence type="ECO:0000256" key="2">
    <source>
        <dbReference type="ARBA" id="ARBA00022723"/>
    </source>
</evidence>
<dbReference type="AlphaFoldDB" id="A0A512AV77"/>
<dbReference type="InterPro" id="IPR015991">
    <property type="entry name" value="TatD/YcfH-like"/>
</dbReference>
<dbReference type="CDD" id="cd01310">
    <property type="entry name" value="TatD_DNAse"/>
    <property type="match status" value="1"/>
</dbReference>
<sequence>MSVLNYIDSHAHIYSEQFKPDRNEAIRKATEAGVIQILMPNVDHTSIDVMLQTEADHSESCLAMMGLHPCSVQKHFEKELYTVESWLNKRKFIAIGETGVDLYWDKTFLPQQQEALQIQVDWAKKFNIPIVLHTREAFKEVFEIIEQNQDGSLQGVFHCFSGTAEEAQQVIKLGFYLGIGGVATFKNGGLDKVLPEVPLASILLETDCPYLAPVPFRGKRNEPAYLPLIAKRVAELKKIPTEELVVACTANTKKLFNL</sequence>
<comment type="caution">
    <text evidence="5">The sequence shown here is derived from an EMBL/GenBank/DDBJ whole genome shotgun (WGS) entry which is preliminary data.</text>
</comment>
<dbReference type="NCBIfam" id="TIGR00010">
    <property type="entry name" value="YchF/TatD family DNA exonuclease"/>
    <property type="match status" value="1"/>
</dbReference>
<keyword evidence="3 5" id="KW-0378">Hydrolase</keyword>
<dbReference type="PROSITE" id="PS01091">
    <property type="entry name" value="TATD_3"/>
    <property type="match status" value="1"/>
</dbReference>
<feature type="binding site" evidence="4">
    <location>
        <position position="207"/>
    </location>
    <ligand>
        <name>a divalent metal cation</name>
        <dbReference type="ChEBI" id="CHEBI:60240"/>
        <label>1</label>
    </ligand>
</feature>
<dbReference type="OrthoDB" id="9810005at2"/>
<dbReference type="Pfam" id="PF01026">
    <property type="entry name" value="TatD_DNase"/>
    <property type="match status" value="1"/>
</dbReference>
<proteinExistence type="inferred from homology"/>
<name>A0A512AV77_9BACT</name>
<comment type="similarity">
    <text evidence="1">Belongs to the metallo-dependent hydrolases superfamily. TatD-type hydrolase family.</text>
</comment>
<dbReference type="EMBL" id="BJYS01000007">
    <property type="protein sequence ID" value="GEO03612.1"/>
    <property type="molecule type" value="Genomic_DNA"/>
</dbReference>
<feature type="binding site" evidence="4">
    <location>
        <position position="10"/>
    </location>
    <ligand>
        <name>a divalent metal cation</name>
        <dbReference type="ChEBI" id="CHEBI:60240"/>
        <label>1</label>
    </ligand>
</feature>
<feature type="binding site" evidence="4">
    <location>
        <position position="12"/>
    </location>
    <ligand>
        <name>a divalent metal cation</name>
        <dbReference type="ChEBI" id="CHEBI:60240"/>
        <label>1</label>
    </ligand>
</feature>
<dbReference type="InterPro" id="IPR018228">
    <property type="entry name" value="DNase_TatD-rel_CS"/>
</dbReference>
<feature type="binding site" evidence="4">
    <location>
        <position position="158"/>
    </location>
    <ligand>
        <name>a divalent metal cation</name>
        <dbReference type="ChEBI" id="CHEBI:60240"/>
        <label>2</label>
    </ligand>
</feature>
<feature type="binding site" evidence="4">
    <location>
        <position position="97"/>
    </location>
    <ligand>
        <name>a divalent metal cation</name>
        <dbReference type="ChEBI" id="CHEBI:60240"/>
        <label>1</label>
    </ligand>
</feature>